<dbReference type="PANTHER" id="PTHR33238">
    <property type="entry name" value="IRON (METAL) DEPENDENT REPRESSOR, DTXR FAMILY"/>
    <property type="match status" value="1"/>
</dbReference>
<reference evidence="2" key="1">
    <citation type="journal article" date="2014" name="Front. Microbiol.">
        <title>High frequency of phylogenetically diverse reductive dehalogenase-homologous genes in deep subseafloor sedimentary metagenomes.</title>
        <authorList>
            <person name="Kawai M."/>
            <person name="Futagami T."/>
            <person name="Toyoda A."/>
            <person name="Takaki Y."/>
            <person name="Nishi S."/>
            <person name="Hori S."/>
            <person name="Arai W."/>
            <person name="Tsubouchi T."/>
            <person name="Morono Y."/>
            <person name="Uchiyama I."/>
            <person name="Ito T."/>
            <person name="Fujiyama A."/>
            <person name="Inagaki F."/>
            <person name="Takami H."/>
        </authorList>
    </citation>
    <scope>NUCLEOTIDE SEQUENCE</scope>
    <source>
        <strain evidence="2">Expedition CK06-06</strain>
    </source>
</reference>
<feature type="non-terminal residue" evidence="2">
    <location>
        <position position="53"/>
    </location>
</feature>
<proteinExistence type="predicted"/>
<protein>
    <recommendedName>
        <fullName evidence="1">HTH dtxR-type domain-containing protein</fullName>
    </recommendedName>
</protein>
<dbReference type="AlphaFoldDB" id="X1J412"/>
<dbReference type="InterPro" id="IPR036390">
    <property type="entry name" value="WH_DNA-bd_sf"/>
</dbReference>
<evidence type="ECO:0000259" key="1">
    <source>
        <dbReference type="PROSITE" id="PS50944"/>
    </source>
</evidence>
<dbReference type="EMBL" id="BARU01026004">
    <property type="protein sequence ID" value="GAH73074.1"/>
    <property type="molecule type" value="Genomic_DNA"/>
</dbReference>
<comment type="caution">
    <text evidence="2">The sequence shown here is derived from an EMBL/GenBank/DDBJ whole genome shotgun (WGS) entry which is preliminary data.</text>
</comment>
<accession>X1J412</accession>
<dbReference type="Gene3D" id="1.10.10.10">
    <property type="entry name" value="Winged helix-like DNA-binding domain superfamily/Winged helix DNA-binding domain"/>
    <property type="match status" value="1"/>
</dbReference>
<evidence type="ECO:0000313" key="2">
    <source>
        <dbReference type="EMBL" id="GAH73074.1"/>
    </source>
</evidence>
<dbReference type="InterPro" id="IPR022687">
    <property type="entry name" value="HTH_DTXR"/>
</dbReference>
<dbReference type="Pfam" id="PF01325">
    <property type="entry name" value="Fe_dep_repress"/>
    <property type="match status" value="1"/>
</dbReference>
<dbReference type="PROSITE" id="PS50944">
    <property type="entry name" value="HTH_DTXR"/>
    <property type="match status" value="1"/>
</dbReference>
<feature type="domain" description="HTH dtxR-type" evidence="1">
    <location>
        <begin position="1"/>
        <end position="53"/>
    </location>
</feature>
<dbReference type="InterPro" id="IPR036388">
    <property type="entry name" value="WH-like_DNA-bd_sf"/>
</dbReference>
<dbReference type="GO" id="GO:0003677">
    <property type="term" value="F:DNA binding"/>
    <property type="evidence" value="ECO:0007669"/>
    <property type="project" value="InterPro"/>
</dbReference>
<dbReference type="PANTHER" id="PTHR33238:SF7">
    <property type="entry name" value="IRON-DEPENDENT TRANSCRIPTIONAL REGULATOR"/>
    <property type="match status" value="1"/>
</dbReference>
<sequence>MEDYLESIIMLRGGKEAVRVSQMSKALGVKMPSVTSALGKLSQQGLVEHKRYG</sequence>
<gene>
    <name evidence="2" type="ORF">S03H2_41826</name>
</gene>
<dbReference type="SUPFAM" id="SSF46785">
    <property type="entry name" value="Winged helix' DNA-binding domain"/>
    <property type="match status" value="1"/>
</dbReference>
<dbReference type="InterPro" id="IPR050536">
    <property type="entry name" value="DtxR_MntR_Metal-Reg"/>
</dbReference>
<name>X1J412_9ZZZZ</name>
<organism evidence="2">
    <name type="scientific">marine sediment metagenome</name>
    <dbReference type="NCBI Taxonomy" id="412755"/>
    <lineage>
        <taxon>unclassified sequences</taxon>
        <taxon>metagenomes</taxon>
        <taxon>ecological metagenomes</taxon>
    </lineage>
</organism>